<evidence type="ECO:0000313" key="1">
    <source>
        <dbReference type="EMBL" id="MBB5760343.1"/>
    </source>
</evidence>
<evidence type="ECO:0000313" key="2">
    <source>
        <dbReference type="Proteomes" id="UP000583454"/>
    </source>
</evidence>
<dbReference type="AlphaFoldDB" id="A0A840ZUP3"/>
<dbReference type="EMBL" id="JACHOP010000045">
    <property type="protein sequence ID" value="MBB5760343.1"/>
    <property type="molecule type" value="Genomic_DNA"/>
</dbReference>
<name>A0A840ZUP3_9HYPH</name>
<gene>
    <name evidence="1" type="ORF">HNR00_005092</name>
</gene>
<dbReference type="RefSeq" id="WP_210306683.1">
    <property type="nucleotide sequence ID" value="NZ_JACHOP010000045.1"/>
</dbReference>
<protein>
    <submittedName>
        <fullName evidence="1">Uncharacterized protein</fullName>
    </submittedName>
</protein>
<sequence>MAHVSALGLELRADGAEMRQRAAIEALRGLAEGLKAAAHPDPAPGSLPAIMAAIATDPAGVGTATCPDCAGRLAWIKDASNGHIHARCEDAGCFTVLQ</sequence>
<proteinExistence type="predicted"/>
<organism evidence="1 2">
    <name type="scientific">Methylorubrum rhodinum</name>
    <dbReference type="NCBI Taxonomy" id="29428"/>
    <lineage>
        <taxon>Bacteria</taxon>
        <taxon>Pseudomonadati</taxon>
        <taxon>Pseudomonadota</taxon>
        <taxon>Alphaproteobacteria</taxon>
        <taxon>Hyphomicrobiales</taxon>
        <taxon>Methylobacteriaceae</taxon>
        <taxon>Methylorubrum</taxon>
    </lineage>
</organism>
<keyword evidence="2" id="KW-1185">Reference proteome</keyword>
<accession>A0A840ZUP3</accession>
<comment type="caution">
    <text evidence="1">The sequence shown here is derived from an EMBL/GenBank/DDBJ whole genome shotgun (WGS) entry which is preliminary data.</text>
</comment>
<dbReference type="Proteomes" id="UP000583454">
    <property type="component" value="Unassembled WGS sequence"/>
</dbReference>
<reference evidence="1 2" key="1">
    <citation type="submission" date="2020-08" db="EMBL/GenBank/DDBJ databases">
        <title>Genomic Encyclopedia of Type Strains, Phase IV (KMG-IV): sequencing the most valuable type-strain genomes for metagenomic binning, comparative biology and taxonomic classification.</title>
        <authorList>
            <person name="Goeker M."/>
        </authorList>
    </citation>
    <scope>NUCLEOTIDE SEQUENCE [LARGE SCALE GENOMIC DNA]</scope>
    <source>
        <strain evidence="1 2">DSM 2163</strain>
    </source>
</reference>